<organism evidence="2 3">
    <name type="scientific">Panagrolaimus davidi</name>
    <dbReference type="NCBI Taxonomy" id="227884"/>
    <lineage>
        <taxon>Eukaryota</taxon>
        <taxon>Metazoa</taxon>
        <taxon>Ecdysozoa</taxon>
        <taxon>Nematoda</taxon>
        <taxon>Chromadorea</taxon>
        <taxon>Rhabditida</taxon>
        <taxon>Tylenchina</taxon>
        <taxon>Panagrolaimomorpha</taxon>
        <taxon>Panagrolaimoidea</taxon>
        <taxon>Panagrolaimidae</taxon>
        <taxon>Panagrolaimus</taxon>
    </lineage>
</organism>
<evidence type="ECO:0000313" key="2">
    <source>
        <dbReference type="Proteomes" id="UP000887578"/>
    </source>
</evidence>
<dbReference type="Gene3D" id="2.40.50.40">
    <property type="match status" value="1"/>
</dbReference>
<accession>A0A914PP95</accession>
<proteinExistence type="predicted"/>
<dbReference type="Proteomes" id="UP000887578">
    <property type="component" value="Unplaced"/>
</dbReference>
<evidence type="ECO:0000313" key="3">
    <source>
        <dbReference type="WBParaSite" id="PDA_v2.g20376.t1"/>
    </source>
</evidence>
<name>A0A914PP95_9BILA</name>
<reference evidence="3" key="1">
    <citation type="submission" date="2022-11" db="UniProtKB">
        <authorList>
            <consortium name="WormBaseParasite"/>
        </authorList>
    </citation>
    <scope>IDENTIFICATION</scope>
</reference>
<dbReference type="PROSITE" id="PS50013">
    <property type="entry name" value="CHROMO_2"/>
    <property type="match status" value="1"/>
</dbReference>
<dbReference type="InterPro" id="IPR016197">
    <property type="entry name" value="Chromo-like_dom_sf"/>
</dbReference>
<dbReference type="AlphaFoldDB" id="A0A914PP95"/>
<keyword evidence="2" id="KW-1185">Reference proteome</keyword>
<dbReference type="InterPro" id="IPR000953">
    <property type="entry name" value="Chromo/chromo_shadow_dom"/>
</dbReference>
<protein>
    <submittedName>
        <fullName evidence="3">Chromo domain-containing protein</fullName>
    </submittedName>
</protein>
<dbReference type="SUPFAM" id="SSF54160">
    <property type="entry name" value="Chromo domain-like"/>
    <property type="match status" value="1"/>
</dbReference>
<evidence type="ECO:0000259" key="1">
    <source>
        <dbReference type="PROSITE" id="PS50013"/>
    </source>
</evidence>
<dbReference type="WBParaSite" id="PDA_v2.g20376.t1">
    <property type="protein sequence ID" value="PDA_v2.g20376.t1"/>
    <property type="gene ID" value="PDA_v2.g20376"/>
</dbReference>
<feature type="domain" description="Chromo" evidence="1">
    <location>
        <begin position="10"/>
        <end position="67"/>
    </location>
</feature>
<sequence>MGGTILWDENEIQEIVRSRSCLQGDIEYFIIWKNGERPTWELRDSFTSKKLFDEFDRKALKKATSWAPIFNAEQNFIKHKYAIRKKNRKNVKTEEPSPSDVTGCIDVNGRKFAVVSFYKSPSQLIRWDIFKNDHPELAEKFMESRCLKDILN</sequence>